<name>A0ABN7A8P0_9HEMI</name>
<evidence type="ECO:0000256" key="10">
    <source>
        <dbReference type="RuleBase" id="RU351113"/>
    </source>
</evidence>
<keyword evidence="6 10" id="KW-1133">Transmembrane helix</keyword>
<keyword evidence="2" id="KW-1003">Cell membrane</keyword>
<reference evidence="11 12" key="1">
    <citation type="submission" date="2023-09" db="EMBL/GenBank/DDBJ databases">
        <title>Nesidiocoris tenuis whole genome shotgun sequence.</title>
        <authorList>
            <person name="Shibata T."/>
            <person name="Shimoda M."/>
            <person name="Kobayashi T."/>
            <person name="Uehara T."/>
        </authorList>
    </citation>
    <scope>NUCLEOTIDE SEQUENCE [LARGE SCALE GENOMIC DNA]</scope>
    <source>
        <strain evidence="11 12">Japan</strain>
    </source>
</reference>
<evidence type="ECO:0000256" key="9">
    <source>
        <dbReference type="ARBA" id="ARBA00023224"/>
    </source>
</evidence>
<evidence type="ECO:0000256" key="3">
    <source>
        <dbReference type="ARBA" id="ARBA00022606"/>
    </source>
</evidence>
<comment type="caution">
    <text evidence="10">Lacks conserved residue(s) required for the propagation of feature annotation.</text>
</comment>
<proteinExistence type="inferred from homology"/>
<keyword evidence="12" id="KW-1185">Reference proteome</keyword>
<feature type="transmembrane region" description="Helical" evidence="10">
    <location>
        <begin position="50"/>
        <end position="72"/>
    </location>
</feature>
<accession>A0ABN7A8P0</accession>
<gene>
    <name evidence="11" type="ORF">NTJ_00061</name>
</gene>
<sequence length="437" mass="49541">MIPFVLKRQEAVDPDVQRGYDLMYAKLMRAAGIYPDLVGKKYTWYGVYSSYVHVGYVFYVTVYAISAYYAAIFASYEILATNACLGTVTFMYSMVAHNFMFRRWKIDRMFKMIGNGFYHYDRPLTPKELDILDKSASACALSYRRNIFWGFMLAVTCSLVPLLMPGIRGDYGTINPGDAPVNPKLNIPMYFPWDTTKPVAFWLTNAMIGHGASTECAIVASTCCLYTNFCITLASQIDLLALSINDIKARAVKRYEKEHQLVGEPVDDKKFNKCMNYCLNENIEHLQVLKEFHRTLQNVVAPAVFTIFSGTALTISTPLFQLISVLMKDEIIIDDAVDAITYTYYIICFLALLYYYCVYGQLVIDKSETIYFAFYDAPWIGTDLEFRQKIIISLANAKKPMTLSAFGLVTASSITLLDIVKTIFSYLNLLLATGSQD</sequence>
<evidence type="ECO:0000313" key="12">
    <source>
        <dbReference type="Proteomes" id="UP001307889"/>
    </source>
</evidence>
<dbReference type="Proteomes" id="UP001307889">
    <property type="component" value="Chromosome 1"/>
</dbReference>
<dbReference type="PANTHER" id="PTHR21137:SF35">
    <property type="entry name" value="ODORANT RECEPTOR 19A-RELATED"/>
    <property type="match status" value="1"/>
</dbReference>
<comment type="similarity">
    <text evidence="10">Belongs to the insect chemoreceptor superfamily. Heteromeric odorant receptor channel (TC 1.A.69) family.</text>
</comment>
<feature type="transmembrane region" description="Helical" evidence="10">
    <location>
        <begin position="299"/>
        <end position="327"/>
    </location>
</feature>
<evidence type="ECO:0000256" key="6">
    <source>
        <dbReference type="ARBA" id="ARBA00022989"/>
    </source>
</evidence>
<organism evidence="11 12">
    <name type="scientific">Nesidiocoris tenuis</name>
    <dbReference type="NCBI Taxonomy" id="355587"/>
    <lineage>
        <taxon>Eukaryota</taxon>
        <taxon>Metazoa</taxon>
        <taxon>Ecdysozoa</taxon>
        <taxon>Arthropoda</taxon>
        <taxon>Hexapoda</taxon>
        <taxon>Insecta</taxon>
        <taxon>Pterygota</taxon>
        <taxon>Neoptera</taxon>
        <taxon>Paraneoptera</taxon>
        <taxon>Hemiptera</taxon>
        <taxon>Heteroptera</taxon>
        <taxon>Panheteroptera</taxon>
        <taxon>Cimicomorpha</taxon>
        <taxon>Miridae</taxon>
        <taxon>Dicyphina</taxon>
        <taxon>Nesidiocoris</taxon>
    </lineage>
</organism>
<keyword evidence="9 10" id="KW-0807">Transducer</keyword>
<evidence type="ECO:0000256" key="7">
    <source>
        <dbReference type="ARBA" id="ARBA00023136"/>
    </source>
</evidence>
<feature type="transmembrane region" description="Helical" evidence="10">
    <location>
        <begin position="78"/>
        <end position="101"/>
    </location>
</feature>
<keyword evidence="4 10" id="KW-0812">Transmembrane</keyword>
<comment type="subcellular location">
    <subcellularLocation>
        <location evidence="1 10">Cell membrane</location>
        <topology evidence="1 10">Multi-pass membrane protein</topology>
    </subcellularLocation>
</comment>
<dbReference type="PANTHER" id="PTHR21137">
    <property type="entry name" value="ODORANT RECEPTOR"/>
    <property type="match status" value="1"/>
</dbReference>
<keyword evidence="3 10" id="KW-0716">Sensory transduction</keyword>
<keyword evidence="7 10" id="KW-0472">Membrane</keyword>
<evidence type="ECO:0000313" key="11">
    <source>
        <dbReference type="EMBL" id="BES87256.1"/>
    </source>
</evidence>
<feature type="transmembrane region" description="Helical" evidence="10">
    <location>
        <begin position="147"/>
        <end position="167"/>
    </location>
</feature>
<dbReference type="Pfam" id="PF02949">
    <property type="entry name" value="7tm_6"/>
    <property type="match status" value="1"/>
</dbReference>
<feature type="transmembrane region" description="Helical" evidence="10">
    <location>
        <begin position="339"/>
        <end position="356"/>
    </location>
</feature>
<evidence type="ECO:0000256" key="5">
    <source>
        <dbReference type="ARBA" id="ARBA00022725"/>
    </source>
</evidence>
<evidence type="ECO:0000256" key="2">
    <source>
        <dbReference type="ARBA" id="ARBA00022475"/>
    </source>
</evidence>
<dbReference type="EMBL" id="AP028909">
    <property type="protein sequence ID" value="BES87256.1"/>
    <property type="molecule type" value="Genomic_DNA"/>
</dbReference>
<evidence type="ECO:0000256" key="8">
    <source>
        <dbReference type="ARBA" id="ARBA00023170"/>
    </source>
</evidence>
<dbReference type="InterPro" id="IPR004117">
    <property type="entry name" value="7tm6_olfct_rcpt"/>
</dbReference>
<keyword evidence="8 10" id="KW-0675">Receptor</keyword>
<protein>
    <recommendedName>
        <fullName evidence="10">Odorant receptor</fullName>
    </recommendedName>
</protein>
<evidence type="ECO:0000256" key="4">
    <source>
        <dbReference type="ARBA" id="ARBA00022692"/>
    </source>
</evidence>
<keyword evidence="5 10" id="KW-0552">Olfaction</keyword>
<evidence type="ECO:0000256" key="1">
    <source>
        <dbReference type="ARBA" id="ARBA00004651"/>
    </source>
</evidence>